<gene>
    <name evidence="1" type="ORF">V3328_19590</name>
</gene>
<dbReference type="RefSeq" id="WP_340331404.1">
    <property type="nucleotide sequence ID" value="NZ_JAZHOF010000008.1"/>
</dbReference>
<dbReference type="EMBL" id="JAZHOF010000008">
    <property type="protein sequence ID" value="MEJ8573704.1"/>
    <property type="molecule type" value="Genomic_DNA"/>
</dbReference>
<organism evidence="1 2">
    <name type="scientific">Microbaculum marinum</name>
    <dbReference type="NCBI Taxonomy" id="1764581"/>
    <lineage>
        <taxon>Bacteria</taxon>
        <taxon>Pseudomonadati</taxon>
        <taxon>Pseudomonadota</taxon>
        <taxon>Alphaproteobacteria</taxon>
        <taxon>Hyphomicrobiales</taxon>
        <taxon>Tepidamorphaceae</taxon>
        <taxon>Microbaculum</taxon>
    </lineage>
</organism>
<dbReference type="Gene3D" id="1.10.3210.10">
    <property type="entry name" value="Hypothetical protein af1432"/>
    <property type="match status" value="1"/>
</dbReference>
<evidence type="ECO:0000313" key="1">
    <source>
        <dbReference type="EMBL" id="MEJ8573704.1"/>
    </source>
</evidence>
<evidence type="ECO:0000313" key="2">
    <source>
        <dbReference type="Proteomes" id="UP001378188"/>
    </source>
</evidence>
<sequence length="176" mass="19378">MISLERARDELDRHLADSGKATHCRVVAHVMRGLATVRRQDADLWEIVGVCHDFDDVVTRRNRELHGIKTAEWLENDLPREALDAIRAHDHRTGVRADTEIADALKLADGLAIADADAGREALAGAGTDEELQLLSARLSRRPYLLPILTELSGKMNLGWGELVGLLDGAPRQHTG</sequence>
<dbReference type="PANTHER" id="PTHR38659:SF2">
    <property type="entry name" value="HDIG DOMAIN PROTEIN"/>
    <property type="match status" value="1"/>
</dbReference>
<comment type="caution">
    <text evidence="1">The sequence shown here is derived from an EMBL/GenBank/DDBJ whole genome shotgun (WGS) entry which is preliminary data.</text>
</comment>
<keyword evidence="2" id="KW-1185">Reference proteome</keyword>
<dbReference type="PANTHER" id="PTHR38659">
    <property type="entry name" value="METAL-DEPENDENT PHOSPHOHYDROLASE"/>
    <property type="match status" value="1"/>
</dbReference>
<protein>
    <recommendedName>
        <fullName evidence="3">Phosphohydrolase</fullName>
    </recommendedName>
</protein>
<dbReference type="Proteomes" id="UP001378188">
    <property type="component" value="Unassembled WGS sequence"/>
</dbReference>
<evidence type="ECO:0008006" key="3">
    <source>
        <dbReference type="Google" id="ProtNLM"/>
    </source>
</evidence>
<accession>A0AAW9RJ58</accession>
<reference evidence="1 2" key="1">
    <citation type="submission" date="2024-02" db="EMBL/GenBank/DDBJ databases">
        <title>Genome analysis and characterization of Microbaculum marinisediminis sp. nov., isolated from marine sediment.</title>
        <authorList>
            <person name="Du Z.-J."/>
            <person name="Ye Y.-Q."/>
            <person name="Zhang Z.-R."/>
            <person name="Yuan S.-M."/>
            <person name="Zhang X.-Y."/>
        </authorList>
    </citation>
    <scope>NUCLEOTIDE SEQUENCE [LARGE SCALE GENOMIC DNA]</scope>
    <source>
        <strain evidence="1 2">SDUM1044001</strain>
    </source>
</reference>
<dbReference type="SUPFAM" id="SSF109604">
    <property type="entry name" value="HD-domain/PDEase-like"/>
    <property type="match status" value="1"/>
</dbReference>
<name>A0AAW9RJ58_9HYPH</name>
<dbReference type="AlphaFoldDB" id="A0AAW9RJ58"/>
<proteinExistence type="predicted"/>